<dbReference type="InterPro" id="IPR011990">
    <property type="entry name" value="TPR-like_helical_dom_sf"/>
</dbReference>
<evidence type="ECO:0000256" key="2">
    <source>
        <dbReference type="ARBA" id="ARBA00022803"/>
    </source>
</evidence>
<keyword evidence="1" id="KW-0677">Repeat</keyword>
<dbReference type="PANTHER" id="PTHR45586">
    <property type="entry name" value="TPR REPEAT-CONTAINING PROTEIN PA4667"/>
    <property type="match status" value="1"/>
</dbReference>
<dbReference type="PROSITE" id="PS50005">
    <property type="entry name" value="TPR"/>
    <property type="match status" value="4"/>
</dbReference>
<protein>
    <submittedName>
        <fullName evidence="4">TPR repeat-containing protein</fullName>
    </submittedName>
</protein>
<dbReference type="AlphaFoldDB" id="K9ND40"/>
<feature type="repeat" description="TPR" evidence="3">
    <location>
        <begin position="164"/>
        <end position="197"/>
    </location>
</feature>
<sequence>MRSPSTHAAGPLLYALLLWSCSNPETEKVRHLDRGNQYVAEKRDDFAVIEYGNAVKLDPKFGEARFKLAQTYERMGNPRAAFPEYIRAADALPDDRGAQVKATQVLLMAGRFEDAKARVAALLKKDPKDVEALLLHANSMAALWDPTGAVAQIEEALKVSPDNSSAFMSLGLVRMQGGEAREAEAAFRRAIALEPSSVEAKLALGNFLWAADRAPEAEATLKEAIAMQPQHLLANRMLGVLYIATRQIKEAEQPLKVVADISKAPAARFQLADYYIGAGRTKEAVSLLTLLSSDQGTFAEAEQRLASLDYAEGHVAEAHKRLDAVLTRAPNHAQALVLKARWLTAENKLDEALDRAKAAVAAEPQSATAHFALATIHARRREVANAITSYNEVLRLNPRAAAAQIELSRLSLASGDGAGALRLAEDARQTEPSNADARVALARSLIAAGNLARAETEVAVLLKGAPNAPVVHAVAGTLLASKGNATAARSSFEHALQLSPGFLEALGGLTFLDLEAKAPAQAIARLEPEVVKQPSNAPLMALLARAHYAVGDQARAEQTLRRAVTADPRFTPGYEMLARLYMQQRRTDEARAEFEGIVRRDPSAVGARTMVGVLLEGQGRREEAQKSYEATVNGVENAPVAANNLAFIYAERGINLDVALQLATSAKQRLPNDPDVDDTIGWVYYKKDLPSMAVRSLEESLSKRPDTAPVLYHLGLTYAKLGDKAKAREALERALRLQPNIGGQDALLVLKSVSR</sequence>
<dbReference type="Pfam" id="PF13432">
    <property type="entry name" value="TPR_16"/>
    <property type="match status" value="3"/>
</dbReference>
<feature type="repeat" description="TPR" evidence="3">
    <location>
        <begin position="367"/>
        <end position="400"/>
    </location>
</feature>
<dbReference type="Pfam" id="PF07719">
    <property type="entry name" value="TPR_2"/>
    <property type="match status" value="1"/>
</dbReference>
<feature type="repeat" description="TPR" evidence="3">
    <location>
        <begin position="571"/>
        <end position="604"/>
    </location>
</feature>
<dbReference type="SMART" id="SM00028">
    <property type="entry name" value="TPR"/>
    <property type="match status" value="12"/>
</dbReference>
<dbReference type="PROSITE" id="PS50293">
    <property type="entry name" value="TPR_REGION"/>
    <property type="match status" value="1"/>
</dbReference>
<dbReference type="Pfam" id="PF07721">
    <property type="entry name" value="TPR_4"/>
    <property type="match status" value="1"/>
</dbReference>
<reference evidence="4" key="1">
    <citation type="submission" date="2012-09" db="EMBL/GenBank/DDBJ databases">
        <title>Inhibition of the growth of Bacillus subtilis by a novel anti-bacterial protein from the soil metagenome.</title>
        <authorList>
            <person name="O'Mahony M.M."/>
            <person name="Henneberger R."/>
            <person name="Doohan F."/>
            <person name="Marchesi J.R."/>
            <person name="Dobson A.D.W."/>
        </authorList>
    </citation>
    <scope>NUCLEOTIDE SEQUENCE</scope>
</reference>
<evidence type="ECO:0000256" key="3">
    <source>
        <dbReference type="PROSITE-ProRule" id="PRU00339"/>
    </source>
</evidence>
<dbReference type="InterPro" id="IPR011717">
    <property type="entry name" value="TPR-4"/>
</dbReference>
<dbReference type="Gene3D" id="1.25.40.10">
    <property type="entry name" value="Tetratricopeptide repeat domain"/>
    <property type="match status" value="3"/>
</dbReference>
<dbReference type="InterPro" id="IPR013105">
    <property type="entry name" value="TPR_2"/>
</dbReference>
<proteinExistence type="predicted"/>
<evidence type="ECO:0000256" key="1">
    <source>
        <dbReference type="ARBA" id="ARBA00022737"/>
    </source>
</evidence>
<name>K9ND40_9BACT</name>
<dbReference type="InterPro" id="IPR051012">
    <property type="entry name" value="CellSynth/LPSAsmb/PSIAsmb"/>
</dbReference>
<dbReference type="EMBL" id="JX846920">
    <property type="protein sequence ID" value="AFY17083.1"/>
    <property type="molecule type" value="Genomic_DNA"/>
</dbReference>
<dbReference type="PANTHER" id="PTHR45586:SF14">
    <property type="entry name" value="TETRATRICOPEPTIDE TPR_2 REPEAT PROTEIN"/>
    <property type="match status" value="1"/>
</dbReference>
<accession>K9ND40</accession>
<dbReference type="SUPFAM" id="SSF48452">
    <property type="entry name" value="TPR-like"/>
    <property type="match status" value="4"/>
</dbReference>
<feature type="repeat" description="TPR" evidence="3">
    <location>
        <begin position="708"/>
        <end position="741"/>
    </location>
</feature>
<dbReference type="Pfam" id="PF14559">
    <property type="entry name" value="TPR_19"/>
    <property type="match status" value="2"/>
</dbReference>
<dbReference type="InterPro" id="IPR019734">
    <property type="entry name" value="TPR_rpt"/>
</dbReference>
<organism evidence="4">
    <name type="scientific">uncultured bacterium 'To-T 020 P12'</name>
    <dbReference type="NCBI Taxonomy" id="1263626"/>
    <lineage>
        <taxon>Bacteria</taxon>
        <taxon>environmental samples</taxon>
    </lineage>
</organism>
<keyword evidence="2 3" id="KW-0802">TPR repeat</keyword>
<dbReference type="GO" id="GO:0042802">
    <property type="term" value="F:identical protein binding"/>
    <property type="evidence" value="ECO:0007669"/>
    <property type="project" value="InterPro"/>
</dbReference>
<evidence type="ECO:0000313" key="4">
    <source>
        <dbReference type="EMBL" id="AFY17083.1"/>
    </source>
</evidence>